<keyword evidence="2" id="KW-1185">Reference proteome</keyword>
<dbReference type="AlphaFoldDB" id="A0A2T1DIM2"/>
<dbReference type="Proteomes" id="UP000238634">
    <property type="component" value="Unassembled WGS sequence"/>
</dbReference>
<name>A0A2T1DIM2_9CYAN</name>
<comment type="caution">
    <text evidence="1">The sequence shown here is derived from an EMBL/GenBank/DDBJ whole genome shotgun (WGS) entry which is preliminary data.</text>
</comment>
<gene>
    <name evidence="1" type="ORF">C7B65_07700</name>
</gene>
<accession>A0A2T1DIM2</accession>
<organism evidence="1 2">
    <name type="scientific">Phormidesmis priestleyi ULC007</name>
    <dbReference type="NCBI Taxonomy" id="1920490"/>
    <lineage>
        <taxon>Bacteria</taxon>
        <taxon>Bacillati</taxon>
        <taxon>Cyanobacteriota</taxon>
        <taxon>Cyanophyceae</taxon>
        <taxon>Leptolyngbyales</taxon>
        <taxon>Leptolyngbyaceae</taxon>
        <taxon>Phormidesmis</taxon>
    </lineage>
</organism>
<reference evidence="1 2" key="2">
    <citation type="submission" date="2018-03" db="EMBL/GenBank/DDBJ databases">
        <title>The ancient ancestry and fast evolution of plastids.</title>
        <authorList>
            <person name="Moore K.R."/>
            <person name="Magnabosco C."/>
            <person name="Momper L."/>
            <person name="Gold D.A."/>
            <person name="Bosak T."/>
            <person name="Fournier G.P."/>
        </authorList>
    </citation>
    <scope>NUCLEOTIDE SEQUENCE [LARGE SCALE GENOMIC DNA]</scope>
    <source>
        <strain evidence="1 2">ULC007</strain>
    </source>
</reference>
<dbReference type="EMBL" id="PVWG01000006">
    <property type="protein sequence ID" value="PSB20322.1"/>
    <property type="molecule type" value="Genomic_DNA"/>
</dbReference>
<evidence type="ECO:0000313" key="1">
    <source>
        <dbReference type="EMBL" id="PSB20322.1"/>
    </source>
</evidence>
<proteinExistence type="predicted"/>
<reference evidence="1 2" key="1">
    <citation type="submission" date="2018-02" db="EMBL/GenBank/DDBJ databases">
        <authorList>
            <person name="Cohen D.B."/>
            <person name="Kent A.D."/>
        </authorList>
    </citation>
    <scope>NUCLEOTIDE SEQUENCE [LARGE SCALE GENOMIC DNA]</scope>
    <source>
        <strain evidence="1 2">ULC007</strain>
    </source>
</reference>
<evidence type="ECO:0000313" key="2">
    <source>
        <dbReference type="Proteomes" id="UP000238634"/>
    </source>
</evidence>
<protein>
    <submittedName>
        <fullName evidence="1">Uncharacterized protein</fullName>
    </submittedName>
</protein>
<sequence>MGSISQKQITQKVAFELEFGIAALGVERKREKYIQLGIDLRVQLEYINSYHSMRSTTFRRGHGVRGLCKVNKQVSTLAVPDADERRRRSKVWRRKCSGEGTVKITIGNAVHEKAIETSKNGSLDTNLNVAAKRTCQIYELLDAPFPR</sequence>